<dbReference type="RefSeq" id="WP_066521044.1">
    <property type="nucleotide sequence ID" value="NZ_LWGY01000013.1"/>
</dbReference>
<evidence type="ECO:0000313" key="3">
    <source>
        <dbReference type="Proteomes" id="UP000070366"/>
    </source>
</evidence>
<protein>
    <submittedName>
        <fullName evidence="2">Uncharacterized protein</fullName>
    </submittedName>
</protein>
<sequence>MGALFPLQSGRTRTRRTGLKSKKLPLMRRAAGMPVGCRALFRVSDNTNKYELCYMVQAATGLADGAEERKERPAPAGRLTEIPAVK</sequence>
<comment type="caution">
    <text evidence="2">The sequence shown here is derived from an EMBL/GenBank/DDBJ whole genome shotgun (WGS) entry which is preliminary data.</text>
</comment>
<keyword evidence="3" id="KW-1185">Reference proteome</keyword>
<reference evidence="2 3" key="1">
    <citation type="submission" date="2016-02" db="EMBL/GenBank/DDBJ databases">
        <authorList>
            <person name="Wen L."/>
            <person name="He K."/>
            <person name="Yang H."/>
        </authorList>
    </citation>
    <scope>NUCLEOTIDE SEQUENCE [LARGE SCALE GENOMIC DNA]</scope>
    <source>
        <strain evidence="2 3">DSM 22607</strain>
    </source>
</reference>
<dbReference type="AlphaFoldDB" id="A0A136Q5A1"/>
<proteinExistence type="predicted"/>
<accession>A0A136Q5A1</accession>
<gene>
    <name evidence="2" type="ORF">HMPREF3293_01330</name>
</gene>
<organism evidence="2 3">
    <name type="scientific">Christensenella minuta</name>
    <dbReference type="NCBI Taxonomy" id="626937"/>
    <lineage>
        <taxon>Bacteria</taxon>
        <taxon>Bacillati</taxon>
        <taxon>Bacillota</taxon>
        <taxon>Clostridia</taxon>
        <taxon>Christensenellales</taxon>
        <taxon>Christensenellaceae</taxon>
        <taxon>Christensenella</taxon>
    </lineage>
</organism>
<dbReference type="Proteomes" id="UP000070366">
    <property type="component" value="Unassembled WGS sequence"/>
</dbReference>
<evidence type="ECO:0000313" key="2">
    <source>
        <dbReference type="EMBL" id="KXK65837.1"/>
    </source>
</evidence>
<evidence type="ECO:0000256" key="1">
    <source>
        <dbReference type="SAM" id="MobiDB-lite"/>
    </source>
</evidence>
<name>A0A136Q5A1_9FIRM</name>
<dbReference type="EMBL" id="LSZW01000055">
    <property type="protein sequence ID" value="KXK65837.1"/>
    <property type="molecule type" value="Genomic_DNA"/>
</dbReference>
<dbReference type="KEGG" id="cmiu:B1H56_12445"/>
<feature type="region of interest" description="Disordered" evidence="1">
    <location>
        <begin position="64"/>
        <end position="86"/>
    </location>
</feature>